<evidence type="ECO:0000313" key="2">
    <source>
        <dbReference type="Proteomes" id="UP001060215"/>
    </source>
</evidence>
<dbReference type="EMBL" id="CM045763">
    <property type="protein sequence ID" value="KAI8023659.1"/>
    <property type="molecule type" value="Genomic_DNA"/>
</dbReference>
<gene>
    <name evidence="1" type="ORF">LOK49_LG03G03181</name>
</gene>
<organism evidence="1 2">
    <name type="scientific">Camellia lanceoleosa</name>
    <dbReference type="NCBI Taxonomy" id="1840588"/>
    <lineage>
        <taxon>Eukaryota</taxon>
        <taxon>Viridiplantae</taxon>
        <taxon>Streptophyta</taxon>
        <taxon>Embryophyta</taxon>
        <taxon>Tracheophyta</taxon>
        <taxon>Spermatophyta</taxon>
        <taxon>Magnoliopsida</taxon>
        <taxon>eudicotyledons</taxon>
        <taxon>Gunneridae</taxon>
        <taxon>Pentapetalae</taxon>
        <taxon>asterids</taxon>
        <taxon>Ericales</taxon>
        <taxon>Theaceae</taxon>
        <taxon>Camellia</taxon>
    </lineage>
</organism>
<reference evidence="1 2" key="1">
    <citation type="journal article" date="2022" name="Plant J.">
        <title>Chromosome-level genome of Camellia lanceoleosa provides a valuable resource for understanding genome evolution and self-incompatibility.</title>
        <authorList>
            <person name="Gong W."/>
            <person name="Xiao S."/>
            <person name="Wang L."/>
            <person name="Liao Z."/>
            <person name="Chang Y."/>
            <person name="Mo W."/>
            <person name="Hu G."/>
            <person name="Li W."/>
            <person name="Zhao G."/>
            <person name="Zhu H."/>
            <person name="Hu X."/>
            <person name="Ji K."/>
            <person name="Xiang X."/>
            <person name="Song Q."/>
            <person name="Yuan D."/>
            <person name="Jin S."/>
            <person name="Zhang L."/>
        </authorList>
    </citation>
    <scope>NUCLEOTIDE SEQUENCE [LARGE SCALE GENOMIC DNA]</scope>
    <source>
        <strain evidence="1">SQ_2022a</strain>
    </source>
</reference>
<comment type="caution">
    <text evidence="1">The sequence shown here is derived from an EMBL/GenBank/DDBJ whole genome shotgun (WGS) entry which is preliminary data.</text>
</comment>
<proteinExistence type="predicted"/>
<evidence type="ECO:0000313" key="1">
    <source>
        <dbReference type="EMBL" id="KAI8023659.1"/>
    </source>
</evidence>
<protein>
    <submittedName>
        <fullName evidence="1">Protein DMP5</fullName>
    </submittedName>
</protein>
<name>A0ACC0IEL1_9ERIC</name>
<sequence length="227" mass="24458">MSLRARPTPTKETSVSDAASSNTTSDFAGDDVPKTPKPQPLPPSLSQRALSQTLTGTASLAKLLPTGTLLALQLLTPIFTNSGSCDSTTRPMTFILLVLLALSCFLACFTDSFRSSDGQVHYGFVTFKGMWLFDYPTAAASSSGLPDLRKYRLSFIDVVHAISSVFVLVALALRDKNVVSCFYPMPAHETQEVLDIVPIGIGFLCSLLFVVFPTRRHGIGYPVTSST</sequence>
<accession>A0ACC0IEL1</accession>
<dbReference type="Proteomes" id="UP001060215">
    <property type="component" value="Chromosome 6"/>
</dbReference>
<keyword evidence="2" id="KW-1185">Reference proteome</keyword>